<proteinExistence type="predicted"/>
<accession>A0A9P6XZ14</accession>
<feature type="region of interest" description="Disordered" evidence="1">
    <location>
        <begin position="16"/>
        <end position="41"/>
    </location>
</feature>
<dbReference type="EMBL" id="JAANIT010002827">
    <property type="protein sequence ID" value="KAG1535383.1"/>
    <property type="molecule type" value="Genomic_DNA"/>
</dbReference>
<name>A0A9P6XZ14_RHIOR</name>
<gene>
    <name evidence="2" type="ORF">G6F51_011566</name>
</gene>
<dbReference type="AlphaFoldDB" id="A0A9P6XZ14"/>
<protein>
    <recommendedName>
        <fullName evidence="4">Reverse transcriptase zinc-binding domain-containing protein</fullName>
    </recommendedName>
</protein>
<sequence>MNANVDQMNTEKETVILSSFQKMDTEMPEDNSKPDSTSVAEDKDDFQEAISTLDSKPSASLKAQLTLIHSVNFPFMAGIARTTLEQPKDKGGVSLLNVEVQQKVFQFRYINLLLFNCRQRIPDFLYGTLIFTLQFSFDAPSRVNPLIFKHSRSYGNMKGLHPLIPMFSALDSCPRLPTENDLTIPPQTSLILLFKDICEEDPQEKFKFRKFLQAQKAYHFFEQDFLSNGIQFKSRQHCGSPNILQKIKNAILTGNLTFKPYFASLLSAEQHGLELDNEEHPTESNINFDSFIQQMNYEDINITTLKNRQLKTMFSFNSNSQITNISHNNWKAFIRSPMHHIPRNVWYRPLHEKLSTRANLHRIIPAKVDGDYCQLCKLPETEQHMLFTCIQKQDLWNAAFKKYLSNPKDPNCSSIFEDLSTLRLAKYYILHYHDKFTIYDFFATVIRFIWKAYWQQFFEQTSVVDEIVLNQIQKELLKLSAYSSLC</sequence>
<dbReference type="Proteomes" id="UP000717996">
    <property type="component" value="Unassembled WGS sequence"/>
</dbReference>
<comment type="caution">
    <text evidence="2">The sequence shown here is derived from an EMBL/GenBank/DDBJ whole genome shotgun (WGS) entry which is preliminary data.</text>
</comment>
<evidence type="ECO:0000256" key="1">
    <source>
        <dbReference type="SAM" id="MobiDB-lite"/>
    </source>
</evidence>
<evidence type="ECO:0000313" key="2">
    <source>
        <dbReference type="EMBL" id="KAG1535383.1"/>
    </source>
</evidence>
<evidence type="ECO:0000313" key="3">
    <source>
        <dbReference type="Proteomes" id="UP000717996"/>
    </source>
</evidence>
<organism evidence="2 3">
    <name type="scientific">Rhizopus oryzae</name>
    <name type="common">Mucormycosis agent</name>
    <name type="synonym">Rhizopus arrhizus var. delemar</name>
    <dbReference type="NCBI Taxonomy" id="64495"/>
    <lineage>
        <taxon>Eukaryota</taxon>
        <taxon>Fungi</taxon>
        <taxon>Fungi incertae sedis</taxon>
        <taxon>Mucoromycota</taxon>
        <taxon>Mucoromycotina</taxon>
        <taxon>Mucoromycetes</taxon>
        <taxon>Mucorales</taxon>
        <taxon>Mucorineae</taxon>
        <taxon>Rhizopodaceae</taxon>
        <taxon>Rhizopus</taxon>
    </lineage>
</organism>
<evidence type="ECO:0008006" key="4">
    <source>
        <dbReference type="Google" id="ProtNLM"/>
    </source>
</evidence>
<dbReference type="OrthoDB" id="2278241at2759"/>
<reference evidence="2" key="1">
    <citation type="journal article" date="2020" name="Microb. Genom.">
        <title>Genetic diversity of clinical and environmental Mucorales isolates obtained from an investigation of mucormycosis cases among solid organ transplant recipients.</title>
        <authorList>
            <person name="Nguyen M.H."/>
            <person name="Kaul D."/>
            <person name="Muto C."/>
            <person name="Cheng S.J."/>
            <person name="Richter R.A."/>
            <person name="Bruno V.M."/>
            <person name="Liu G."/>
            <person name="Beyhan S."/>
            <person name="Sundermann A.J."/>
            <person name="Mounaud S."/>
            <person name="Pasculle A.W."/>
            <person name="Nierman W.C."/>
            <person name="Driscoll E."/>
            <person name="Cumbie R."/>
            <person name="Clancy C.J."/>
            <person name="Dupont C.L."/>
        </authorList>
    </citation>
    <scope>NUCLEOTIDE SEQUENCE</scope>
    <source>
        <strain evidence="2">GL16</strain>
    </source>
</reference>